<accession>A0AC61PPL3</accession>
<gene>
    <name evidence="1" type="ORF">SAMN06297397_2845</name>
</gene>
<reference evidence="1" key="1">
    <citation type="submission" date="2017-04" db="EMBL/GenBank/DDBJ databases">
        <authorList>
            <person name="Varghese N."/>
            <person name="Submissions S."/>
        </authorList>
    </citation>
    <scope>NUCLEOTIDE SEQUENCE</scope>
    <source>
        <strain evidence="1">WTE2008</strain>
    </source>
</reference>
<sequence length="99" mass="11192">MIIQEQIEDGVLIAAPEGELDTLHSPELERFLASRYDQVRQVIFDMEKVSYISSAGLRVLIQAYKIMKEKDGVLLRNVTSPQVQEILTLTGYARVLKNG</sequence>
<evidence type="ECO:0000313" key="1">
    <source>
        <dbReference type="EMBL" id="SMC83924.1"/>
    </source>
</evidence>
<dbReference type="EMBL" id="FWXZ01000007">
    <property type="protein sequence ID" value="SMC83924.1"/>
    <property type="molecule type" value="Genomic_DNA"/>
</dbReference>
<comment type="caution">
    <text evidence="1">The sequence shown here is derived from an EMBL/GenBank/DDBJ whole genome shotgun (WGS) entry which is preliminary data.</text>
</comment>
<evidence type="ECO:0000313" key="2">
    <source>
        <dbReference type="Proteomes" id="UP000192328"/>
    </source>
</evidence>
<organism evidence="1 2">
    <name type="scientific">Aristaeella lactis</name>
    <dbReference type="NCBI Taxonomy" id="3046383"/>
    <lineage>
        <taxon>Bacteria</taxon>
        <taxon>Bacillati</taxon>
        <taxon>Bacillota</taxon>
        <taxon>Clostridia</taxon>
        <taxon>Eubacteriales</taxon>
        <taxon>Aristaeellaceae</taxon>
        <taxon>Aristaeella</taxon>
    </lineage>
</organism>
<protein>
    <submittedName>
        <fullName evidence="1">Anti-sigma B factor antagonist</fullName>
    </submittedName>
</protein>
<keyword evidence="2" id="KW-1185">Reference proteome</keyword>
<name>A0AC61PPL3_9FIRM</name>
<dbReference type="Proteomes" id="UP000192328">
    <property type="component" value="Unassembled WGS sequence"/>
</dbReference>
<proteinExistence type="predicted"/>